<gene>
    <name evidence="1" type="ORF">AN484_26520</name>
</gene>
<feature type="non-terminal residue" evidence="1">
    <location>
        <position position="229"/>
    </location>
</feature>
<organism evidence="1 2">
    <name type="scientific">Aphanizomenon flos-aquae WA102</name>
    <dbReference type="NCBI Taxonomy" id="1710896"/>
    <lineage>
        <taxon>Bacteria</taxon>
        <taxon>Bacillati</taxon>
        <taxon>Cyanobacteriota</taxon>
        <taxon>Cyanophyceae</taxon>
        <taxon>Nostocales</taxon>
        <taxon>Aphanizomenonaceae</taxon>
        <taxon>Aphanizomenon</taxon>
    </lineage>
</organism>
<proteinExistence type="predicted"/>
<sequence>MTTTVNFGDRPAGCIAIAALRETATLYGEHLPGAQYFLKYRTYVDDATAGADTMAELKKLSSDLEEIAGHGGFKFKETLMSGDPVDDREQLPKVLGLLWDTSADSLRIDVKVNFGPKKKGAHEDPYADLEADPWDFVPEEVTKRMIWRVAQAQYDPLGLLCPYTIKFKLLMRDLCTENLKVSWDEAVSGPIRDRFMELMGNMKELQKVHFPRSLKPPLERGPWKEEPML</sequence>
<dbReference type="Pfam" id="PF05380">
    <property type="entry name" value="Peptidase_A17"/>
    <property type="match status" value="1"/>
</dbReference>
<comment type="caution">
    <text evidence="1">The sequence shown here is derived from an EMBL/GenBank/DDBJ whole genome shotgun (WGS) entry which is preliminary data.</text>
</comment>
<dbReference type="PANTHER" id="PTHR22955:SF67">
    <property type="entry name" value="ASPARTIC PUTATIVE DOMAIN-CONTAINING PROTEIN-RELATED"/>
    <property type="match status" value="1"/>
</dbReference>
<dbReference type="InterPro" id="IPR008042">
    <property type="entry name" value="Retrotrans_Pao"/>
</dbReference>
<dbReference type="Proteomes" id="UP000092093">
    <property type="component" value="Unassembled WGS sequence"/>
</dbReference>
<dbReference type="AlphaFoldDB" id="A0A1B7WCG8"/>
<name>A0A1B7WCG8_APHFL</name>
<evidence type="ECO:0000313" key="1">
    <source>
        <dbReference type="EMBL" id="OBQ34776.1"/>
    </source>
</evidence>
<evidence type="ECO:0000313" key="2">
    <source>
        <dbReference type="Proteomes" id="UP000092093"/>
    </source>
</evidence>
<protein>
    <submittedName>
        <fullName evidence="1">Uncharacterized protein</fullName>
    </submittedName>
</protein>
<reference evidence="1 2" key="1">
    <citation type="submission" date="2015-09" db="EMBL/GenBank/DDBJ databases">
        <title>Aphanizomenon flos-aquae WA102.</title>
        <authorList>
            <person name="Driscoll C."/>
        </authorList>
    </citation>
    <scope>NUCLEOTIDE SEQUENCE [LARGE SCALE GENOMIC DNA]</scope>
    <source>
        <strain evidence="1">WA102</strain>
    </source>
</reference>
<dbReference type="EMBL" id="LJOW01000433">
    <property type="protein sequence ID" value="OBQ34776.1"/>
    <property type="molecule type" value="Genomic_DNA"/>
</dbReference>
<accession>A0A1B7WCG8</accession>
<dbReference type="PANTHER" id="PTHR22955">
    <property type="entry name" value="RETROTRANSPOSON"/>
    <property type="match status" value="1"/>
</dbReference>